<protein>
    <recommendedName>
        <fullName evidence="5">Cysteine-rich transmembrane domain-containing protein</fullName>
    </recommendedName>
</protein>
<keyword evidence="4" id="KW-1133">Transmembrane helix</keyword>
<evidence type="ECO:0000256" key="3">
    <source>
        <dbReference type="ARBA" id="ARBA00023136"/>
    </source>
</evidence>
<evidence type="ECO:0000259" key="5">
    <source>
        <dbReference type="Pfam" id="PF12734"/>
    </source>
</evidence>
<evidence type="ECO:0000256" key="2">
    <source>
        <dbReference type="ARBA" id="ARBA00009444"/>
    </source>
</evidence>
<evidence type="ECO:0000313" key="6">
    <source>
        <dbReference type="EMBL" id="KAF1799471.1"/>
    </source>
</evidence>
<keyword evidence="3 4" id="KW-0472">Membrane</keyword>
<dbReference type="EMBL" id="JAAECE010000006">
    <property type="protein sequence ID" value="KAF1799471.1"/>
    <property type="molecule type" value="Genomic_DNA"/>
</dbReference>
<reference evidence="6 7" key="1">
    <citation type="submission" date="2019-09" db="EMBL/GenBank/DDBJ databases">
        <authorList>
            <consortium name="DOE Joint Genome Institute"/>
            <person name="Mondo S.J."/>
            <person name="Navarro-Mendoza M.I."/>
            <person name="Perez-Arques C."/>
            <person name="Panchal S."/>
            <person name="Nicolas F.E."/>
            <person name="Ganguly P."/>
            <person name="Pangilinan J."/>
            <person name="Grigoriev I."/>
            <person name="Heitman J."/>
            <person name="Sanya K."/>
            <person name="Garre V."/>
        </authorList>
    </citation>
    <scope>NUCLEOTIDE SEQUENCE [LARGE SCALE GENOMIC DNA]</scope>
    <source>
        <strain evidence="6 7">MU402</strain>
    </source>
</reference>
<dbReference type="InterPro" id="IPR028144">
    <property type="entry name" value="CYSTM_dom"/>
</dbReference>
<dbReference type="Pfam" id="PF12734">
    <property type="entry name" value="CYSTM"/>
    <property type="match status" value="1"/>
</dbReference>
<comment type="caution">
    <text evidence="6">The sequence shown here is derived from an EMBL/GenBank/DDBJ whole genome shotgun (WGS) entry which is preliminary data.</text>
</comment>
<gene>
    <name evidence="6" type="ORF">FB192DRAFT_1386940</name>
</gene>
<sequence>MKLSTNINEKNSEKGPRVYYILLFFFLRVLFSFLIHYRSYFSIKYAMKQEEDTFKEPEPIRPPRQRQVQSASFTKGVLEQPRFIYEDPLATSQAQFYQPTPAPETVVVHSVPKKTNDACCWGCAAALCLCFGLEECCS</sequence>
<organism evidence="6 7">
    <name type="scientific">Mucor circinelloides f. lusitanicus</name>
    <name type="common">Mucor racemosus var. lusitanicus</name>
    <dbReference type="NCBI Taxonomy" id="29924"/>
    <lineage>
        <taxon>Eukaryota</taxon>
        <taxon>Fungi</taxon>
        <taxon>Fungi incertae sedis</taxon>
        <taxon>Mucoromycota</taxon>
        <taxon>Mucoromycotina</taxon>
        <taxon>Mucoromycetes</taxon>
        <taxon>Mucorales</taxon>
        <taxon>Mucorineae</taxon>
        <taxon>Mucoraceae</taxon>
        <taxon>Mucor</taxon>
    </lineage>
</organism>
<comment type="subcellular location">
    <subcellularLocation>
        <location evidence="1">Membrane</location>
    </subcellularLocation>
</comment>
<name>A0A8H4EYQ2_MUCCL</name>
<feature type="transmembrane region" description="Helical" evidence="4">
    <location>
        <begin position="18"/>
        <end position="37"/>
    </location>
</feature>
<keyword evidence="4" id="KW-0812">Transmembrane</keyword>
<dbReference type="AlphaFoldDB" id="A0A8H4EYQ2"/>
<dbReference type="Proteomes" id="UP000469890">
    <property type="component" value="Unassembled WGS sequence"/>
</dbReference>
<evidence type="ECO:0000313" key="7">
    <source>
        <dbReference type="Proteomes" id="UP000469890"/>
    </source>
</evidence>
<accession>A0A8H4EYQ2</accession>
<dbReference type="GO" id="GO:0016020">
    <property type="term" value="C:membrane"/>
    <property type="evidence" value="ECO:0007669"/>
    <property type="project" value="UniProtKB-SubCell"/>
</dbReference>
<comment type="similarity">
    <text evidence="2">Belongs to the CYSTM1 family.</text>
</comment>
<evidence type="ECO:0000256" key="4">
    <source>
        <dbReference type="SAM" id="Phobius"/>
    </source>
</evidence>
<proteinExistence type="inferred from homology"/>
<evidence type="ECO:0000256" key="1">
    <source>
        <dbReference type="ARBA" id="ARBA00004370"/>
    </source>
</evidence>
<feature type="domain" description="Cysteine-rich transmembrane" evidence="5">
    <location>
        <begin position="111"/>
        <end position="137"/>
    </location>
</feature>